<dbReference type="PANTHER" id="PTHR23028:SF53">
    <property type="entry name" value="ACYL_TRANSF_3 DOMAIN-CONTAINING PROTEIN"/>
    <property type="match status" value="1"/>
</dbReference>
<proteinExistence type="predicted"/>
<evidence type="ECO:0000256" key="6">
    <source>
        <dbReference type="ARBA" id="ARBA00023136"/>
    </source>
</evidence>
<keyword evidence="4 9" id="KW-0812">Transmembrane</keyword>
<dbReference type="InterPro" id="IPR036514">
    <property type="entry name" value="SGNH_hydro_sf"/>
</dbReference>
<dbReference type="EMBL" id="LT634362">
    <property type="protein sequence ID" value="SFZ87947.1"/>
    <property type="molecule type" value="Genomic_DNA"/>
</dbReference>
<dbReference type="GO" id="GO:0005886">
    <property type="term" value="C:plasma membrane"/>
    <property type="evidence" value="ECO:0007669"/>
    <property type="project" value="UniProtKB-SubCell"/>
</dbReference>
<comment type="subcellular location">
    <subcellularLocation>
        <location evidence="1">Cell membrane</location>
        <topology evidence="1">Multi-pass membrane protein</topology>
    </subcellularLocation>
</comment>
<dbReference type="SUPFAM" id="SSF52266">
    <property type="entry name" value="SGNH hydrolase"/>
    <property type="match status" value="1"/>
</dbReference>
<dbReference type="Gene3D" id="3.40.50.1110">
    <property type="entry name" value="SGNH hydrolase"/>
    <property type="match status" value="1"/>
</dbReference>
<dbReference type="InterPro" id="IPR002656">
    <property type="entry name" value="Acyl_transf_3_dom"/>
</dbReference>
<feature type="transmembrane region" description="Helical" evidence="9">
    <location>
        <begin position="21"/>
        <end position="37"/>
    </location>
</feature>
<reference evidence="11" key="1">
    <citation type="submission" date="2016-11" db="EMBL/GenBank/DDBJ databases">
        <authorList>
            <person name="Jaros S."/>
            <person name="Januszkiewicz K."/>
            <person name="Wedrychowicz H."/>
        </authorList>
    </citation>
    <scope>NUCLEOTIDE SEQUENCE</scope>
    <source>
        <strain evidence="11">ACA-DC 565</strain>
    </source>
</reference>
<evidence type="ECO:0000259" key="10">
    <source>
        <dbReference type="Pfam" id="PF01757"/>
    </source>
</evidence>
<feature type="transmembrane region" description="Helical" evidence="9">
    <location>
        <begin position="180"/>
        <end position="199"/>
    </location>
</feature>
<keyword evidence="2" id="KW-1003">Cell membrane</keyword>
<dbReference type="GO" id="GO:0016747">
    <property type="term" value="F:acyltransferase activity, transferring groups other than amino-acyl groups"/>
    <property type="evidence" value="ECO:0007669"/>
    <property type="project" value="InterPro"/>
</dbReference>
<feature type="transmembrane region" description="Helical" evidence="9">
    <location>
        <begin position="43"/>
        <end position="64"/>
    </location>
</feature>
<feature type="transmembrane region" description="Helical" evidence="9">
    <location>
        <begin position="243"/>
        <end position="263"/>
    </location>
</feature>
<dbReference type="Pfam" id="PF01757">
    <property type="entry name" value="Acyl_transf_3"/>
    <property type="match status" value="1"/>
</dbReference>
<feature type="transmembrane region" description="Helical" evidence="9">
    <location>
        <begin position="85"/>
        <end position="103"/>
    </location>
</feature>
<feature type="compositionally biased region" description="Low complexity" evidence="8">
    <location>
        <begin position="446"/>
        <end position="464"/>
    </location>
</feature>
<gene>
    <name evidence="11" type="ORF">LREN565_1060</name>
</gene>
<organism evidence="11">
    <name type="scientific">Loigolactobacillus rennini</name>
    <dbReference type="NCBI Taxonomy" id="238013"/>
    <lineage>
        <taxon>Bacteria</taxon>
        <taxon>Bacillati</taxon>
        <taxon>Bacillota</taxon>
        <taxon>Bacilli</taxon>
        <taxon>Lactobacillales</taxon>
        <taxon>Lactobacillaceae</taxon>
        <taxon>Loigolactobacillus</taxon>
    </lineage>
</organism>
<feature type="transmembrane region" description="Helical" evidence="9">
    <location>
        <begin position="156"/>
        <end position="173"/>
    </location>
</feature>
<feature type="transmembrane region" description="Helical" evidence="9">
    <location>
        <begin position="269"/>
        <end position="290"/>
    </location>
</feature>
<name>A0A1K2I6I0_9LACO</name>
<feature type="region of interest" description="Disordered" evidence="8">
    <location>
        <begin position="446"/>
        <end position="465"/>
    </location>
</feature>
<dbReference type="InterPro" id="IPR050879">
    <property type="entry name" value="Acyltransferase_3"/>
</dbReference>
<keyword evidence="3 11" id="KW-0808">Transferase</keyword>
<dbReference type="PANTHER" id="PTHR23028">
    <property type="entry name" value="ACETYLTRANSFERASE"/>
    <property type="match status" value="1"/>
</dbReference>
<keyword evidence="5 9" id="KW-1133">Transmembrane helix</keyword>
<dbReference type="GO" id="GO:0009103">
    <property type="term" value="P:lipopolysaccharide biosynthetic process"/>
    <property type="evidence" value="ECO:0007669"/>
    <property type="project" value="TreeGrafter"/>
</dbReference>
<evidence type="ECO:0000256" key="5">
    <source>
        <dbReference type="ARBA" id="ARBA00022989"/>
    </source>
</evidence>
<evidence type="ECO:0000256" key="7">
    <source>
        <dbReference type="ARBA" id="ARBA00023315"/>
    </source>
</evidence>
<evidence type="ECO:0000313" key="11">
    <source>
        <dbReference type="EMBL" id="SFZ87947.1"/>
    </source>
</evidence>
<evidence type="ECO:0000256" key="3">
    <source>
        <dbReference type="ARBA" id="ARBA00022679"/>
    </source>
</evidence>
<protein>
    <submittedName>
        <fullName evidence="11">Acyltransferase</fullName>
    </submittedName>
</protein>
<keyword evidence="7 11" id="KW-0012">Acyltransferase</keyword>
<feature type="transmembrane region" description="Helical" evidence="9">
    <location>
        <begin position="338"/>
        <end position="359"/>
    </location>
</feature>
<feature type="transmembrane region" description="Helical" evidence="9">
    <location>
        <begin position="391"/>
        <end position="415"/>
    </location>
</feature>
<dbReference type="AlphaFoldDB" id="A0A1K2I6I0"/>
<evidence type="ECO:0000256" key="4">
    <source>
        <dbReference type="ARBA" id="ARBA00022692"/>
    </source>
</evidence>
<sequence>MWQILQHKKRLANSRYITGINGLRTLAVGGVILYHLIPFQVPGGFLGVVIFLVLTGYLLTDLLVQEWQQNGKVNLLGFYRRRIKRLYPALVTMLFATAAYMTLFQRQLLAQLRGILWSNLLYVYNWWQIFHGQSYFDRFANNESPFTHLWTLSIEGQLYLIWPVLIVSLILLFKRRRRIAQALFGLGLLSVLLMAWLYVPGHDPSRVYYGTDTRLFTVLFGAALAFIWPSTKLRQKIDRPQRWLLNSIGVLAFVAILGLYLVTDPQGRFVYRGGMGLFTGLVVLLTATVVHPGAQVNCWLTNPIFNWVGKRSYGIYLYQFPVMIFYENQVKNIAQWPWLHFVVQLVLILVISELSYRLVERPFAHFNWHQWQSWLRKLVQPHSGYGWQRLMVLPFLLVFALGLTGAVIAPAHAVAQRAPLAKQIKRNSKQNSRRKASLIAQAQKQSAKAHSATTSQATSKQTDQPVAGLSLTQTQQAKQLPVVAIGDSVMLDSLNVLQQAFPKMIIDAKVGRQVKASSDLLNYYAAKGVLPDVVLIGLGTNGAFTPQQLAEIMRQVGPKRQVFWINVRVPTRSWQNSVNATLRRGAQQWPNLTVIDWYNYSQGHSAWFYKDQVHPNNIGKQHYSDFIAQQLLKQVKH</sequence>
<evidence type="ECO:0000256" key="8">
    <source>
        <dbReference type="SAM" id="MobiDB-lite"/>
    </source>
</evidence>
<evidence type="ECO:0000256" key="2">
    <source>
        <dbReference type="ARBA" id="ARBA00022475"/>
    </source>
</evidence>
<feature type="transmembrane region" description="Helical" evidence="9">
    <location>
        <begin position="214"/>
        <end position="231"/>
    </location>
</feature>
<evidence type="ECO:0000256" key="9">
    <source>
        <dbReference type="SAM" id="Phobius"/>
    </source>
</evidence>
<keyword evidence="6 9" id="KW-0472">Membrane</keyword>
<feature type="domain" description="Acyltransferase 3" evidence="10">
    <location>
        <begin position="18"/>
        <end position="352"/>
    </location>
</feature>
<evidence type="ECO:0000256" key="1">
    <source>
        <dbReference type="ARBA" id="ARBA00004651"/>
    </source>
</evidence>
<accession>A0A1K2I6I0</accession>
<dbReference type="CDD" id="cd01840">
    <property type="entry name" value="SGNH_hydrolase_yrhL_like"/>
    <property type="match status" value="1"/>
</dbReference>